<keyword evidence="1" id="KW-0863">Zinc-finger</keyword>
<dbReference type="SUPFAM" id="SSF57850">
    <property type="entry name" value="RING/U-box"/>
    <property type="match status" value="1"/>
</dbReference>
<proteinExistence type="predicted"/>
<evidence type="ECO:0000313" key="4">
    <source>
        <dbReference type="Proteomes" id="UP000014680"/>
    </source>
</evidence>
<evidence type="ECO:0000313" key="3">
    <source>
        <dbReference type="EMBL" id="ELP87904.1"/>
    </source>
</evidence>
<dbReference type="GO" id="GO:0008270">
    <property type="term" value="F:zinc ion binding"/>
    <property type="evidence" value="ECO:0007669"/>
    <property type="project" value="UniProtKB-KW"/>
</dbReference>
<dbReference type="EMBL" id="KB206783">
    <property type="protein sequence ID" value="ELP87904.1"/>
    <property type="molecule type" value="Genomic_DNA"/>
</dbReference>
<dbReference type="GO" id="GO:0061630">
    <property type="term" value="F:ubiquitin protein ligase activity"/>
    <property type="evidence" value="ECO:0007669"/>
    <property type="project" value="TreeGrafter"/>
</dbReference>
<dbReference type="GO" id="GO:0000209">
    <property type="term" value="P:protein polyubiquitination"/>
    <property type="evidence" value="ECO:0007669"/>
    <property type="project" value="TreeGrafter"/>
</dbReference>
<dbReference type="OMA" id="WELLIFP"/>
<dbReference type="KEGG" id="eiv:EIN_274910"/>
<protein>
    <recommendedName>
        <fullName evidence="2">RING-type domain-containing protein</fullName>
    </recommendedName>
</protein>
<dbReference type="InterPro" id="IPR001841">
    <property type="entry name" value="Znf_RING"/>
</dbReference>
<dbReference type="GO" id="GO:0006511">
    <property type="term" value="P:ubiquitin-dependent protein catabolic process"/>
    <property type="evidence" value="ECO:0007669"/>
    <property type="project" value="TreeGrafter"/>
</dbReference>
<dbReference type="Gene3D" id="3.30.40.10">
    <property type="entry name" value="Zinc/RING finger domain, C3HC4 (zinc finger)"/>
    <property type="match status" value="1"/>
</dbReference>
<sequence length="240" mass="27948">MTDPIDENLLVQKVSQDYECPICMSVPHPSHAIEHSQCGKIFCEKCIFVWWEFQHKCVCPYCRGDFTDFQTVKKHSRALYNILMEQKFRCPVSGCSEIISFNEYIKHMKKHNNNLETLPESVSDKWTTVYPEDQSTEEIFEKPFIVKWFNENNPWELLIFPDGLNESNRDDIAVFVGTTNDVRSRAVVSIEIKQGEFYHKKIAKHSFSPQTGRPGFIQFCPKNGINFGRPFLLAFKATTF</sequence>
<dbReference type="VEuPathDB" id="AmoebaDB:EIN_274910"/>
<evidence type="ECO:0000256" key="1">
    <source>
        <dbReference type="PROSITE-ProRule" id="PRU00175"/>
    </source>
</evidence>
<dbReference type="RefSeq" id="XP_004254675.1">
    <property type="nucleotide sequence ID" value="XM_004254627.1"/>
</dbReference>
<gene>
    <name evidence="3" type="ORF">EIN_274910</name>
</gene>
<organism evidence="3 4">
    <name type="scientific">Entamoeba invadens IP1</name>
    <dbReference type="NCBI Taxonomy" id="370355"/>
    <lineage>
        <taxon>Eukaryota</taxon>
        <taxon>Amoebozoa</taxon>
        <taxon>Evosea</taxon>
        <taxon>Archamoebae</taxon>
        <taxon>Mastigamoebida</taxon>
        <taxon>Entamoebidae</taxon>
        <taxon>Entamoeba</taxon>
    </lineage>
</organism>
<keyword evidence="1" id="KW-0862">Zinc</keyword>
<name>A0A0A1U1I9_ENTIV</name>
<dbReference type="SUPFAM" id="SSF49599">
    <property type="entry name" value="TRAF domain-like"/>
    <property type="match status" value="1"/>
</dbReference>
<dbReference type="PANTHER" id="PTHR46016:SF1">
    <property type="entry name" value="RING-TYPE DOMAIN-CONTAINING PROTEIN"/>
    <property type="match status" value="1"/>
</dbReference>
<keyword evidence="1" id="KW-0479">Metal-binding</keyword>
<dbReference type="PROSITE" id="PS50089">
    <property type="entry name" value="ZF_RING_2"/>
    <property type="match status" value="1"/>
</dbReference>
<keyword evidence="4" id="KW-1185">Reference proteome</keyword>
<evidence type="ECO:0000259" key="2">
    <source>
        <dbReference type="PROSITE" id="PS50089"/>
    </source>
</evidence>
<reference evidence="3 4" key="1">
    <citation type="submission" date="2012-10" db="EMBL/GenBank/DDBJ databases">
        <authorList>
            <person name="Zafar N."/>
            <person name="Inman J."/>
            <person name="Hall N."/>
            <person name="Lorenzi H."/>
            <person name="Caler E."/>
        </authorList>
    </citation>
    <scope>NUCLEOTIDE SEQUENCE [LARGE SCALE GENOMIC DNA]</scope>
    <source>
        <strain evidence="3 4">IP1</strain>
    </source>
</reference>
<accession>A0A0A1U1I9</accession>
<dbReference type="InterPro" id="IPR051438">
    <property type="entry name" value="RNF_E3_ubiq-protein_ligase"/>
</dbReference>
<dbReference type="PANTHER" id="PTHR46016">
    <property type="entry name" value="ZINC FINGER, RING/FYVE/PHD-TYPE"/>
    <property type="match status" value="1"/>
</dbReference>
<dbReference type="Proteomes" id="UP000014680">
    <property type="component" value="Unassembled WGS sequence"/>
</dbReference>
<dbReference type="OrthoDB" id="9049620at2759"/>
<dbReference type="AlphaFoldDB" id="A0A0A1U1I9"/>
<dbReference type="GeneID" id="14886897"/>
<dbReference type="InterPro" id="IPR013083">
    <property type="entry name" value="Znf_RING/FYVE/PHD"/>
</dbReference>
<feature type="domain" description="RING-type" evidence="2">
    <location>
        <begin position="20"/>
        <end position="63"/>
    </location>
</feature>